<dbReference type="EMBL" id="WVTA01000007">
    <property type="protein sequence ID" value="KAK3208835.1"/>
    <property type="molecule type" value="Genomic_DNA"/>
</dbReference>
<dbReference type="Pfam" id="PF00069">
    <property type="entry name" value="Pkinase"/>
    <property type="match status" value="1"/>
</dbReference>
<protein>
    <recommendedName>
        <fullName evidence="2">Protein kinase domain-containing protein</fullName>
    </recommendedName>
</protein>
<accession>A0AAN6RHG2</accession>
<dbReference type="InterPro" id="IPR000719">
    <property type="entry name" value="Prot_kinase_dom"/>
</dbReference>
<dbReference type="Proteomes" id="UP001280581">
    <property type="component" value="Unassembled WGS sequence"/>
</dbReference>
<gene>
    <name evidence="3" type="ORF">GRF29_77g2136162</name>
</gene>
<dbReference type="GO" id="GO:0005524">
    <property type="term" value="F:ATP binding"/>
    <property type="evidence" value="ECO:0007669"/>
    <property type="project" value="InterPro"/>
</dbReference>
<dbReference type="PROSITE" id="PS00108">
    <property type="entry name" value="PROTEIN_KINASE_ST"/>
    <property type="match status" value="1"/>
</dbReference>
<feature type="domain" description="Protein kinase" evidence="2">
    <location>
        <begin position="82"/>
        <end position="367"/>
    </location>
</feature>
<evidence type="ECO:0000313" key="3">
    <source>
        <dbReference type="EMBL" id="KAK3208835.1"/>
    </source>
</evidence>
<feature type="transmembrane region" description="Helical" evidence="1">
    <location>
        <begin position="20"/>
        <end position="40"/>
    </location>
</feature>
<evidence type="ECO:0000313" key="4">
    <source>
        <dbReference type="Proteomes" id="UP001280581"/>
    </source>
</evidence>
<dbReference type="InterPro" id="IPR011009">
    <property type="entry name" value="Kinase-like_dom_sf"/>
</dbReference>
<keyword evidence="1" id="KW-1133">Transmembrane helix</keyword>
<dbReference type="AlphaFoldDB" id="A0AAN6RHG2"/>
<dbReference type="InterPro" id="IPR008271">
    <property type="entry name" value="Ser/Thr_kinase_AS"/>
</dbReference>
<keyword evidence="1" id="KW-0812">Transmembrane</keyword>
<dbReference type="GO" id="GO:0004672">
    <property type="term" value="F:protein kinase activity"/>
    <property type="evidence" value="ECO:0007669"/>
    <property type="project" value="InterPro"/>
</dbReference>
<dbReference type="Gene3D" id="1.10.510.10">
    <property type="entry name" value="Transferase(Phosphotransferase) domain 1"/>
    <property type="match status" value="1"/>
</dbReference>
<evidence type="ECO:0000259" key="2">
    <source>
        <dbReference type="PROSITE" id="PS50011"/>
    </source>
</evidence>
<dbReference type="PROSITE" id="PS50011">
    <property type="entry name" value="PROTEIN_KINASE_DOM"/>
    <property type="match status" value="1"/>
</dbReference>
<sequence length="410" mass="47092">MEKTRNPRWNVARPVSTRILRIRIICIILFIWLIHQQHLFSTYRNALSAKYAPTEFRGINLERAYQLNDRAFVLQAELLARRPSWKKLGAGCEGTTYTFNDNVIKTFTAGRSPFRNCAPRYAGSRWPAEIPASILFGNGNKDVNNTSMLYPSARKIRFLPVKAAFYATASPEAAPEWHLVTPFARNGTLQSLSKKLRTQKLVFNVVDTRYRDNFHDLLQSLQGLHNAGFCHDDIKPDNIFVGEEGEWILGDLGNLRQISHPYHESRLWSDNQQLRDCRANDVLRALKTYILFLRGASFDVGTLDEEFLLRRGPLSEIFWWTMDNAQTMTGDRLRQQSSSETTLPSMRMDEQHEKAGSSEFNGVLPVLHLRKMRASRRVEKMLSLGNSESYARRQAMTWIFGIQQDACTGV</sequence>
<keyword evidence="1" id="KW-0472">Membrane</keyword>
<reference evidence="3 4" key="1">
    <citation type="submission" date="2021-02" db="EMBL/GenBank/DDBJ databases">
        <title>Genome assembly of Pseudopithomyces chartarum.</title>
        <authorList>
            <person name="Jauregui R."/>
            <person name="Singh J."/>
            <person name="Voisey C."/>
        </authorList>
    </citation>
    <scope>NUCLEOTIDE SEQUENCE [LARGE SCALE GENOMIC DNA]</scope>
    <source>
        <strain evidence="3 4">AGR01</strain>
    </source>
</reference>
<dbReference type="SUPFAM" id="SSF56112">
    <property type="entry name" value="Protein kinase-like (PK-like)"/>
    <property type="match status" value="1"/>
</dbReference>
<organism evidence="3 4">
    <name type="scientific">Pseudopithomyces chartarum</name>
    <dbReference type="NCBI Taxonomy" id="1892770"/>
    <lineage>
        <taxon>Eukaryota</taxon>
        <taxon>Fungi</taxon>
        <taxon>Dikarya</taxon>
        <taxon>Ascomycota</taxon>
        <taxon>Pezizomycotina</taxon>
        <taxon>Dothideomycetes</taxon>
        <taxon>Pleosporomycetidae</taxon>
        <taxon>Pleosporales</taxon>
        <taxon>Massarineae</taxon>
        <taxon>Didymosphaeriaceae</taxon>
        <taxon>Pseudopithomyces</taxon>
    </lineage>
</organism>
<comment type="caution">
    <text evidence="3">The sequence shown here is derived from an EMBL/GenBank/DDBJ whole genome shotgun (WGS) entry which is preliminary data.</text>
</comment>
<evidence type="ECO:0000256" key="1">
    <source>
        <dbReference type="SAM" id="Phobius"/>
    </source>
</evidence>
<proteinExistence type="predicted"/>
<keyword evidence="4" id="KW-1185">Reference proteome</keyword>
<name>A0AAN6RHG2_9PLEO</name>